<dbReference type="Proteomes" id="UP000053573">
    <property type="component" value="Unassembled WGS sequence"/>
</dbReference>
<feature type="non-terminal residue" evidence="1">
    <location>
        <position position="56"/>
    </location>
</feature>
<gene>
    <name evidence="1" type="ORF">EMPG_16567</name>
</gene>
<proteinExistence type="predicted"/>
<name>A0A0H1B948_9EURO</name>
<comment type="caution">
    <text evidence="1">The sequence shown here is derived from an EMBL/GenBank/DDBJ whole genome shotgun (WGS) entry which is preliminary data.</text>
</comment>
<accession>A0A0H1B948</accession>
<sequence>MFSANLEPANHIRALLHLDVFPYSGHSSAIWYHLVQSAVVWCPASYPGLVHGSENT</sequence>
<evidence type="ECO:0000313" key="1">
    <source>
        <dbReference type="EMBL" id="KLJ07964.1"/>
    </source>
</evidence>
<evidence type="ECO:0000313" key="2">
    <source>
        <dbReference type="Proteomes" id="UP000053573"/>
    </source>
</evidence>
<dbReference type="AlphaFoldDB" id="A0A0H1B948"/>
<keyword evidence="2" id="KW-1185">Reference proteome</keyword>
<reference evidence="2" key="1">
    <citation type="journal article" date="2015" name="PLoS Genet.">
        <title>The dynamic genome and transcriptome of the human fungal pathogen Blastomyces and close relative Emmonsia.</title>
        <authorList>
            <person name="Munoz J.F."/>
            <person name="Gauthier G.M."/>
            <person name="Desjardins C.A."/>
            <person name="Gallo J.E."/>
            <person name="Holder J."/>
            <person name="Sullivan T.D."/>
            <person name="Marty A.J."/>
            <person name="Carmen J.C."/>
            <person name="Chen Z."/>
            <person name="Ding L."/>
            <person name="Gujja S."/>
            <person name="Magrini V."/>
            <person name="Misas E."/>
            <person name="Mitreva M."/>
            <person name="Priest M."/>
            <person name="Saif S."/>
            <person name="Whiston E.A."/>
            <person name="Young S."/>
            <person name="Zeng Q."/>
            <person name="Goldman W.E."/>
            <person name="Mardis E.R."/>
            <person name="Taylor J.W."/>
            <person name="McEwen J.G."/>
            <person name="Clay O.K."/>
            <person name="Klein B.S."/>
            <person name="Cuomo C.A."/>
        </authorList>
    </citation>
    <scope>NUCLEOTIDE SEQUENCE [LARGE SCALE GENOMIC DNA]</scope>
    <source>
        <strain evidence="2">UAMH 139</strain>
    </source>
</reference>
<protein>
    <submittedName>
        <fullName evidence="1">Uncharacterized protein</fullName>
    </submittedName>
</protein>
<organism evidence="1 2">
    <name type="scientific">Blastomyces silverae</name>
    <dbReference type="NCBI Taxonomy" id="2060906"/>
    <lineage>
        <taxon>Eukaryota</taxon>
        <taxon>Fungi</taxon>
        <taxon>Dikarya</taxon>
        <taxon>Ascomycota</taxon>
        <taxon>Pezizomycotina</taxon>
        <taxon>Eurotiomycetes</taxon>
        <taxon>Eurotiomycetidae</taxon>
        <taxon>Onygenales</taxon>
        <taxon>Ajellomycetaceae</taxon>
        <taxon>Blastomyces</taxon>
    </lineage>
</organism>
<dbReference type="EMBL" id="LDEV01002708">
    <property type="protein sequence ID" value="KLJ07964.1"/>
    <property type="molecule type" value="Genomic_DNA"/>
</dbReference>